<dbReference type="Proteomes" id="UP000481421">
    <property type="component" value="Unassembled WGS sequence"/>
</dbReference>
<keyword evidence="2" id="KW-1185">Reference proteome</keyword>
<organism evidence="1 2">
    <name type="scientific">Pseudotabrizicola algicola</name>
    <dbReference type="NCBI Taxonomy" id="2709381"/>
    <lineage>
        <taxon>Bacteria</taxon>
        <taxon>Pseudomonadati</taxon>
        <taxon>Pseudomonadota</taxon>
        <taxon>Alphaproteobacteria</taxon>
        <taxon>Rhodobacterales</taxon>
        <taxon>Paracoccaceae</taxon>
        <taxon>Pseudotabrizicola</taxon>
    </lineage>
</organism>
<gene>
    <name evidence="1" type="ORF">G3572_03195</name>
</gene>
<dbReference type="RefSeq" id="WP_164609208.1">
    <property type="nucleotide sequence ID" value="NZ_JAAIKE010000001.1"/>
</dbReference>
<dbReference type="EMBL" id="JAAIKE010000001">
    <property type="protein sequence ID" value="NEX45197.1"/>
    <property type="molecule type" value="Genomic_DNA"/>
</dbReference>
<evidence type="ECO:0000313" key="2">
    <source>
        <dbReference type="Proteomes" id="UP000481421"/>
    </source>
</evidence>
<reference evidence="1 2" key="1">
    <citation type="submission" date="2020-02" db="EMBL/GenBank/DDBJ databases">
        <title>Rhodobacter algicola sp. nov., isolated from microalga culture.</title>
        <authorList>
            <person name="Park C.-Y."/>
        </authorList>
    </citation>
    <scope>NUCLEOTIDE SEQUENCE [LARGE SCALE GENOMIC DNA]</scope>
    <source>
        <strain evidence="1 2">ETT8</strain>
    </source>
</reference>
<dbReference type="AlphaFoldDB" id="A0A6B3RGN9"/>
<evidence type="ECO:0000313" key="1">
    <source>
        <dbReference type="EMBL" id="NEX45197.1"/>
    </source>
</evidence>
<comment type="caution">
    <text evidence="1">The sequence shown here is derived from an EMBL/GenBank/DDBJ whole genome shotgun (WGS) entry which is preliminary data.</text>
</comment>
<protein>
    <submittedName>
        <fullName evidence="1">Uncharacterized protein</fullName>
    </submittedName>
</protein>
<name>A0A6B3RGN9_9RHOB</name>
<proteinExistence type="predicted"/>
<accession>A0A6B3RGN9</accession>
<sequence>MDKVALDDGTEEARAAGRARVRELLIVPLAGLKRSGGTPAAEYERLADKLAYMREDALRGLCELVLRIAHNDRPPVGTKAARCPAPALIQTWAYGLQPPPPAGTDYVPSIMRSALGREARDGGWHVELFRHARRVGPPPQSYERGKLLAQADENRRMLERVRERMAAGVATPDDRRWLAAWHDDVRAADALVEEGDARRAAKAAADSEGKAA</sequence>